<dbReference type="Pfam" id="PF01380">
    <property type="entry name" value="SIS"/>
    <property type="match status" value="1"/>
</dbReference>
<feature type="domain" description="SIS" evidence="5">
    <location>
        <begin position="144"/>
        <end position="281"/>
    </location>
</feature>
<feature type="domain" description="HTH rpiR-type" evidence="4">
    <location>
        <begin position="17"/>
        <end position="93"/>
    </location>
</feature>
<evidence type="ECO:0000313" key="6">
    <source>
        <dbReference type="EMBL" id="SUU87300.1"/>
    </source>
</evidence>
<evidence type="ECO:0000256" key="2">
    <source>
        <dbReference type="ARBA" id="ARBA00023125"/>
    </source>
</evidence>
<name>A0A380WEB1_AMIAI</name>
<sequence>MDDMADTVSEALPRDFEALRALILDRRESLPKRIAQVAAYALDNPDEIAFGTAASIASSAGVQPSTLIRFAQHLGYDGFTSLQQVFRERLRERTTSYEERLTVVRGDADDGTSNRRIVDGFLAAASKSIDVMSRNIDDETLDRAIDLLNGAETIYILARRRSYPVASYIAYALGKLGVRSHLIESASGLSPEIISFATPKDAVIAISFSPYASATVEEARVLSANGVPVVAITDSAFSPLAQFAKVWFEVAEADFGGFRSLAATMALAMGLTVGVAELRRGRKGRKSANSKA</sequence>
<dbReference type="PROSITE" id="PS51071">
    <property type="entry name" value="HTH_RPIR"/>
    <property type="match status" value="1"/>
</dbReference>
<dbReference type="InterPro" id="IPR000281">
    <property type="entry name" value="HTH_RpiR"/>
</dbReference>
<dbReference type="SUPFAM" id="SSF46689">
    <property type="entry name" value="Homeodomain-like"/>
    <property type="match status" value="1"/>
</dbReference>
<dbReference type="SUPFAM" id="SSF53697">
    <property type="entry name" value="SIS domain"/>
    <property type="match status" value="1"/>
</dbReference>
<evidence type="ECO:0000259" key="5">
    <source>
        <dbReference type="PROSITE" id="PS51464"/>
    </source>
</evidence>
<keyword evidence="3" id="KW-0804">Transcription</keyword>
<dbReference type="InterPro" id="IPR035472">
    <property type="entry name" value="RpiR-like_SIS"/>
</dbReference>
<evidence type="ECO:0000259" key="4">
    <source>
        <dbReference type="PROSITE" id="PS51071"/>
    </source>
</evidence>
<dbReference type="Gene3D" id="3.40.50.10490">
    <property type="entry name" value="Glucose-6-phosphate isomerase like protein, domain 1"/>
    <property type="match status" value="1"/>
</dbReference>
<dbReference type="Proteomes" id="UP000254701">
    <property type="component" value="Unassembled WGS sequence"/>
</dbReference>
<dbReference type="GO" id="GO:0003700">
    <property type="term" value="F:DNA-binding transcription factor activity"/>
    <property type="evidence" value="ECO:0007669"/>
    <property type="project" value="InterPro"/>
</dbReference>
<gene>
    <name evidence="6" type="ORF">NCTC10684_00492</name>
</gene>
<dbReference type="InterPro" id="IPR036388">
    <property type="entry name" value="WH-like_DNA-bd_sf"/>
</dbReference>
<dbReference type="InterPro" id="IPR001347">
    <property type="entry name" value="SIS_dom"/>
</dbReference>
<organism evidence="6 7">
    <name type="scientific">Aminobacter aminovorans</name>
    <name type="common">Chelatobacter heintzii</name>
    <dbReference type="NCBI Taxonomy" id="83263"/>
    <lineage>
        <taxon>Bacteria</taxon>
        <taxon>Pseudomonadati</taxon>
        <taxon>Pseudomonadota</taxon>
        <taxon>Alphaproteobacteria</taxon>
        <taxon>Hyphomicrobiales</taxon>
        <taxon>Phyllobacteriaceae</taxon>
        <taxon>Aminobacter</taxon>
    </lineage>
</organism>
<dbReference type="PANTHER" id="PTHR30514:SF20">
    <property type="entry name" value="TRANSCRIPTIONAL REGULATOR"/>
    <property type="match status" value="1"/>
</dbReference>
<dbReference type="GO" id="GO:1901135">
    <property type="term" value="P:carbohydrate derivative metabolic process"/>
    <property type="evidence" value="ECO:0007669"/>
    <property type="project" value="InterPro"/>
</dbReference>
<keyword evidence="2 6" id="KW-0238">DNA-binding</keyword>
<dbReference type="GO" id="GO:0003677">
    <property type="term" value="F:DNA binding"/>
    <property type="evidence" value="ECO:0007669"/>
    <property type="project" value="UniProtKB-KW"/>
</dbReference>
<dbReference type="OrthoDB" id="9814005at2"/>
<evidence type="ECO:0000313" key="7">
    <source>
        <dbReference type="Proteomes" id="UP000254701"/>
    </source>
</evidence>
<dbReference type="InterPro" id="IPR046348">
    <property type="entry name" value="SIS_dom_sf"/>
</dbReference>
<dbReference type="PROSITE" id="PS51464">
    <property type="entry name" value="SIS"/>
    <property type="match status" value="1"/>
</dbReference>
<dbReference type="CDD" id="cd05013">
    <property type="entry name" value="SIS_RpiR"/>
    <property type="match status" value="1"/>
</dbReference>
<dbReference type="Gene3D" id="1.10.10.10">
    <property type="entry name" value="Winged helix-like DNA-binding domain superfamily/Winged helix DNA-binding domain"/>
    <property type="match status" value="1"/>
</dbReference>
<evidence type="ECO:0000256" key="1">
    <source>
        <dbReference type="ARBA" id="ARBA00023015"/>
    </source>
</evidence>
<accession>A0A380WEB1</accession>
<dbReference type="InterPro" id="IPR009057">
    <property type="entry name" value="Homeodomain-like_sf"/>
</dbReference>
<proteinExistence type="predicted"/>
<dbReference type="PANTHER" id="PTHR30514">
    <property type="entry name" value="GLUCOKINASE"/>
    <property type="match status" value="1"/>
</dbReference>
<dbReference type="GO" id="GO:0097367">
    <property type="term" value="F:carbohydrate derivative binding"/>
    <property type="evidence" value="ECO:0007669"/>
    <property type="project" value="InterPro"/>
</dbReference>
<protein>
    <submittedName>
        <fullName evidence="6">Putative DNA-binding transcriptional regulator</fullName>
    </submittedName>
</protein>
<dbReference type="InterPro" id="IPR047640">
    <property type="entry name" value="RpiR-like"/>
</dbReference>
<dbReference type="EMBL" id="UFSM01000001">
    <property type="protein sequence ID" value="SUU87300.1"/>
    <property type="molecule type" value="Genomic_DNA"/>
</dbReference>
<dbReference type="AlphaFoldDB" id="A0A380WEB1"/>
<evidence type="ECO:0000256" key="3">
    <source>
        <dbReference type="ARBA" id="ARBA00023163"/>
    </source>
</evidence>
<dbReference type="Pfam" id="PF01418">
    <property type="entry name" value="HTH_6"/>
    <property type="match status" value="1"/>
</dbReference>
<keyword evidence="1" id="KW-0805">Transcription regulation</keyword>
<dbReference type="RefSeq" id="WP_115729826.1">
    <property type="nucleotide sequence ID" value="NZ_BAAAVY010000033.1"/>
</dbReference>
<reference evidence="6 7" key="1">
    <citation type="submission" date="2018-06" db="EMBL/GenBank/DDBJ databases">
        <authorList>
            <consortium name="Pathogen Informatics"/>
            <person name="Doyle S."/>
        </authorList>
    </citation>
    <scope>NUCLEOTIDE SEQUENCE [LARGE SCALE GENOMIC DNA]</scope>
    <source>
        <strain evidence="6 7">NCTC10684</strain>
    </source>
</reference>